<evidence type="ECO:0000259" key="1">
    <source>
        <dbReference type="PROSITE" id="PS51746"/>
    </source>
</evidence>
<dbReference type="InParanoid" id="A0A672QMS5"/>
<reference evidence="2" key="2">
    <citation type="submission" date="2025-09" db="UniProtKB">
        <authorList>
            <consortium name="Ensembl"/>
        </authorList>
    </citation>
    <scope>IDENTIFICATION</scope>
</reference>
<evidence type="ECO:0000313" key="2">
    <source>
        <dbReference type="Ensembl" id="ENSSGRP00000077254.1"/>
    </source>
</evidence>
<accession>A0A672QMS5</accession>
<dbReference type="PANTHER" id="PTHR13832:SF779">
    <property type="entry name" value="SI:CH211-15P9.2 PROTEIN"/>
    <property type="match status" value="1"/>
</dbReference>
<dbReference type="SUPFAM" id="SSF81606">
    <property type="entry name" value="PP2C-like"/>
    <property type="match status" value="1"/>
</dbReference>
<dbReference type="PROSITE" id="PS51746">
    <property type="entry name" value="PPM_2"/>
    <property type="match status" value="1"/>
</dbReference>
<dbReference type="PANTHER" id="PTHR13832">
    <property type="entry name" value="PROTEIN PHOSPHATASE 2C"/>
    <property type="match status" value="1"/>
</dbReference>
<sequence length="418" mass="47099">MSPTSVHHFRHQWSLQRCKAAIHGYLTLNKTNALHTICTDPPMILNPRRKYNSKAKQMSLTGVENGHNTCPELLFFHFKQINHVLKANEYSLKPNGYGLYNESIKGFDSNIIPSNSPSEDRWSAAMCFQSRGSVSERLFYYISVSLLPLKTLTEIEEAVESEQPVLPVLQWHKHPNDFVSTDAGKLYFNSPGGLWGSFCSFHTSGCMACVGHVDREDLHVANNMGDSRAVLAVQGDDGRWSALTITNDHNAHNPDKIQRVLLEHSASERNAVVGLLIPFRAFGDMKFKRSIVLLNCIYEACPELLIGNENAKLLLPGCRSKKWLPTATAVCVHFGWDKCRTAAKRKGRALSALEDENSDTHLISHTLGSDGYSIEPKRIVKMLSLPQDLARMYRDDNYIILALFEINFHQGLYKNQID</sequence>
<dbReference type="InterPro" id="IPR001932">
    <property type="entry name" value="PPM-type_phosphatase-like_dom"/>
</dbReference>
<keyword evidence="3" id="KW-1185">Reference proteome</keyword>
<name>A0A672QMS5_SINGR</name>
<dbReference type="AlphaFoldDB" id="A0A672QMS5"/>
<dbReference type="Proteomes" id="UP000472262">
    <property type="component" value="Unassembled WGS sequence"/>
</dbReference>
<evidence type="ECO:0000313" key="3">
    <source>
        <dbReference type="Proteomes" id="UP000472262"/>
    </source>
</evidence>
<feature type="domain" description="PPM-type phosphatase" evidence="1">
    <location>
        <begin position="104"/>
        <end position="404"/>
    </location>
</feature>
<dbReference type="GO" id="GO:0004741">
    <property type="term" value="F:[pyruvate dehydrogenase (acetyl-transferring)]-phosphatase activity"/>
    <property type="evidence" value="ECO:0007669"/>
    <property type="project" value="TreeGrafter"/>
</dbReference>
<dbReference type="InterPro" id="IPR015655">
    <property type="entry name" value="PP2C"/>
</dbReference>
<dbReference type="Ensembl" id="ENSSGRT00000082242.1">
    <property type="protein sequence ID" value="ENSSGRP00000077254.1"/>
    <property type="gene ID" value="ENSSGRG00000039053.1"/>
</dbReference>
<protein>
    <submittedName>
        <fullName evidence="2">Si:ch211-15p9.2</fullName>
    </submittedName>
</protein>
<organism evidence="2 3">
    <name type="scientific">Sinocyclocheilus grahami</name>
    <name type="common">Dianchi golden-line fish</name>
    <name type="synonym">Barbus grahami</name>
    <dbReference type="NCBI Taxonomy" id="75366"/>
    <lineage>
        <taxon>Eukaryota</taxon>
        <taxon>Metazoa</taxon>
        <taxon>Chordata</taxon>
        <taxon>Craniata</taxon>
        <taxon>Vertebrata</taxon>
        <taxon>Euteleostomi</taxon>
        <taxon>Actinopterygii</taxon>
        <taxon>Neopterygii</taxon>
        <taxon>Teleostei</taxon>
        <taxon>Ostariophysi</taxon>
        <taxon>Cypriniformes</taxon>
        <taxon>Cyprinidae</taxon>
        <taxon>Cyprininae</taxon>
        <taxon>Sinocyclocheilus</taxon>
    </lineage>
</organism>
<proteinExistence type="predicted"/>
<dbReference type="GO" id="GO:0005739">
    <property type="term" value="C:mitochondrion"/>
    <property type="evidence" value="ECO:0007669"/>
    <property type="project" value="TreeGrafter"/>
</dbReference>
<dbReference type="SMART" id="SM00332">
    <property type="entry name" value="PP2Cc"/>
    <property type="match status" value="1"/>
</dbReference>
<dbReference type="Gene3D" id="3.60.40.10">
    <property type="entry name" value="PPM-type phosphatase domain"/>
    <property type="match status" value="1"/>
</dbReference>
<reference evidence="2" key="1">
    <citation type="submission" date="2025-08" db="UniProtKB">
        <authorList>
            <consortium name="Ensembl"/>
        </authorList>
    </citation>
    <scope>IDENTIFICATION</scope>
</reference>
<dbReference type="InterPro" id="IPR036457">
    <property type="entry name" value="PPM-type-like_dom_sf"/>
</dbReference>
<dbReference type="Pfam" id="PF00481">
    <property type="entry name" value="PP2C"/>
    <property type="match status" value="1"/>
</dbReference>